<evidence type="ECO:0000313" key="1">
    <source>
        <dbReference type="EMBL" id="MDR6598423.1"/>
    </source>
</evidence>
<protein>
    <recommendedName>
        <fullName evidence="3">DUF4230 domain-containing protein</fullName>
    </recommendedName>
</protein>
<dbReference type="Proteomes" id="UP001268819">
    <property type="component" value="Unassembled WGS sequence"/>
</dbReference>
<keyword evidence="2" id="KW-1185">Reference proteome</keyword>
<dbReference type="EMBL" id="JAVDSG010000001">
    <property type="protein sequence ID" value="MDR6598423.1"/>
    <property type="molecule type" value="Genomic_DNA"/>
</dbReference>
<evidence type="ECO:0000313" key="2">
    <source>
        <dbReference type="Proteomes" id="UP001268819"/>
    </source>
</evidence>
<dbReference type="InterPro" id="IPR025324">
    <property type="entry name" value="DUF4230"/>
</dbReference>
<comment type="caution">
    <text evidence="1">The sequence shown here is derived from an EMBL/GenBank/DDBJ whole genome shotgun (WGS) entry which is preliminary data.</text>
</comment>
<proteinExistence type="predicted"/>
<reference evidence="1 2" key="1">
    <citation type="submission" date="2023-07" db="EMBL/GenBank/DDBJ databases">
        <title>Sequencing the genomes of 1000 actinobacteria strains.</title>
        <authorList>
            <person name="Klenk H.-P."/>
        </authorList>
    </citation>
    <scope>NUCLEOTIDE SEQUENCE [LARGE SCALE GENOMIC DNA]</scope>
    <source>
        <strain evidence="1 2">DSM 43749</strain>
    </source>
</reference>
<gene>
    <name evidence="1" type="ORF">J2S66_006807</name>
</gene>
<dbReference type="Pfam" id="PF14014">
    <property type="entry name" value="DUF4230"/>
    <property type="match status" value="1"/>
</dbReference>
<name>A0ABU1Q7D0_9PSEU</name>
<accession>A0ABU1Q7D0</accession>
<evidence type="ECO:0008006" key="3">
    <source>
        <dbReference type="Google" id="ProtNLM"/>
    </source>
</evidence>
<sequence>MRLSQVKRALAAVAVLVVAAAVLQLSGALPSLSPFGVEEVDRSQPAVLRAVRELSQYHAAAGDYQVVIDIEQDVEWVPAVLAGKRTLFVAAGSVNAFVDFGGLADDALVLSADGKSVELRLPEAVLDEPNLDQDRSYVFSQERGLLNRLGAIIDVPDQQRFYVVAEERLATAARESGLTERADENTRAMLTRVLQALGFQVVFAEGA</sequence>
<dbReference type="RefSeq" id="WP_310313001.1">
    <property type="nucleotide sequence ID" value="NZ_BAAAXB010000001.1"/>
</dbReference>
<organism evidence="1 2">
    <name type="scientific">Saccharothrix longispora</name>
    <dbReference type="NCBI Taxonomy" id="33920"/>
    <lineage>
        <taxon>Bacteria</taxon>
        <taxon>Bacillati</taxon>
        <taxon>Actinomycetota</taxon>
        <taxon>Actinomycetes</taxon>
        <taxon>Pseudonocardiales</taxon>
        <taxon>Pseudonocardiaceae</taxon>
        <taxon>Saccharothrix</taxon>
    </lineage>
</organism>